<feature type="binding site" evidence="11">
    <location>
        <position position="28"/>
    </location>
    <ligand>
        <name>substrate</name>
    </ligand>
</feature>
<reference evidence="17 18" key="1">
    <citation type="journal article" date="2016" name="Nat. Commun.">
        <title>Thousands of microbial genomes shed light on interconnected biogeochemical processes in an aquifer system.</title>
        <authorList>
            <person name="Anantharaman K."/>
            <person name="Brown C.T."/>
            <person name="Hug L.A."/>
            <person name="Sharon I."/>
            <person name="Castelle C.J."/>
            <person name="Probst A.J."/>
            <person name="Thomas B.C."/>
            <person name="Singh A."/>
            <person name="Wilkins M.J."/>
            <person name="Karaoz U."/>
            <person name="Brodie E.L."/>
            <person name="Williams K.H."/>
            <person name="Hubbard S.S."/>
            <person name="Banfield J.F."/>
        </authorList>
    </citation>
    <scope>NUCLEOTIDE SEQUENCE [LARGE SCALE GENOMIC DNA]</scope>
</reference>
<dbReference type="Pfam" id="PF02779">
    <property type="entry name" value="Transket_pyr"/>
    <property type="match status" value="1"/>
</dbReference>
<dbReference type="NCBIfam" id="TIGR00232">
    <property type="entry name" value="tktlase_bact"/>
    <property type="match status" value="1"/>
</dbReference>
<feature type="binding site" evidence="11">
    <location>
        <position position="518"/>
    </location>
    <ligand>
        <name>substrate</name>
    </ligand>
</feature>
<keyword evidence="15" id="KW-0106">Calcium</keyword>
<dbReference type="PANTHER" id="PTHR43522:SF2">
    <property type="entry name" value="TRANSKETOLASE 1-RELATED"/>
    <property type="match status" value="1"/>
</dbReference>
<feature type="binding site" evidence="11">
    <location>
        <position position="459"/>
    </location>
    <ligand>
        <name>substrate</name>
    </ligand>
</feature>
<evidence type="ECO:0000256" key="6">
    <source>
        <dbReference type="ARBA" id="ARBA00022842"/>
    </source>
</evidence>
<dbReference type="EC" id="2.2.1.1" evidence="3 9"/>
<organism evidence="17 18">
    <name type="scientific">Candidatus Edwardsbacteria bacterium GWF2_54_11</name>
    <dbReference type="NCBI Taxonomy" id="1817851"/>
    <lineage>
        <taxon>Bacteria</taxon>
        <taxon>Candidatus Edwardsiibacteriota</taxon>
    </lineage>
</organism>
<dbReference type="GO" id="GO:0006098">
    <property type="term" value="P:pentose-phosphate shunt"/>
    <property type="evidence" value="ECO:0007669"/>
    <property type="project" value="TreeGrafter"/>
</dbReference>
<dbReference type="PANTHER" id="PTHR43522">
    <property type="entry name" value="TRANSKETOLASE"/>
    <property type="match status" value="1"/>
</dbReference>
<evidence type="ECO:0000256" key="12">
    <source>
        <dbReference type="PIRSR" id="PIRSR605478-3"/>
    </source>
</evidence>
<feature type="binding site" evidence="12">
    <location>
        <begin position="116"/>
        <end position="118"/>
    </location>
    <ligand>
        <name>thiamine diphosphate</name>
        <dbReference type="ChEBI" id="CHEBI:58937"/>
    </ligand>
</feature>
<dbReference type="Gene3D" id="3.40.50.920">
    <property type="match status" value="1"/>
</dbReference>
<dbReference type="EMBL" id="MFFM01000042">
    <property type="protein sequence ID" value="OGF09354.1"/>
    <property type="molecule type" value="Genomic_DNA"/>
</dbReference>
<dbReference type="CDD" id="cd02012">
    <property type="entry name" value="TPP_TK"/>
    <property type="match status" value="1"/>
</dbReference>
<dbReference type="FunFam" id="3.40.50.970:FF:000004">
    <property type="entry name" value="Transketolase"/>
    <property type="match status" value="1"/>
</dbReference>
<dbReference type="Proteomes" id="UP000177230">
    <property type="component" value="Unassembled WGS sequence"/>
</dbReference>
<protein>
    <recommendedName>
        <fullName evidence="3 9">Transketolase</fullName>
        <ecNumber evidence="3 9">2.2.1.1</ecNumber>
    </recommendedName>
</protein>
<feature type="binding site" evidence="11">
    <location>
        <position position="467"/>
    </location>
    <ligand>
        <name>substrate</name>
    </ligand>
</feature>
<keyword evidence="5 13" id="KW-0479">Metal-binding</keyword>
<dbReference type="Pfam" id="PF00456">
    <property type="entry name" value="Transketolase_N"/>
    <property type="match status" value="1"/>
</dbReference>
<evidence type="ECO:0000256" key="9">
    <source>
        <dbReference type="NCBIfam" id="TIGR00232"/>
    </source>
</evidence>
<dbReference type="InterPro" id="IPR055152">
    <property type="entry name" value="Transketolase-like_C_2"/>
</dbReference>
<feature type="binding site" evidence="12">
    <location>
        <position position="187"/>
    </location>
    <ligand>
        <name>thiamine diphosphate</name>
        <dbReference type="ChEBI" id="CHEBI:58937"/>
    </ligand>
</feature>
<comment type="subunit">
    <text evidence="2 15">Homodimer.</text>
</comment>
<dbReference type="PROSITE" id="PS00801">
    <property type="entry name" value="TRANSKETOLASE_1"/>
    <property type="match status" value="1"/>
</dbReference>
<comment type="function">
    <text evidence="15">Catalyzes the transfer of a two-carbon ketol group from a ketose donor to an aldose acceptor, via a covalent intermediate with the cofactor thiamine pyrophosphate.</text>
</comment>
<evidence type="ECO:0000256" key="15">
    <source>
        <dbReference type="RuleBase" id="RU004996"/>
    </source>
</evidence>
<accession>A0A1F5R4G4</accession>
<evidence type="ECO:0000256" key="5">
    <source>
        <dbReference type="ARBA" id="ARBA00022723"/>
    </source>
</evidence>
<evidence type="ECO:0000256" key="11">
    <source>
        <dbReference type="PIRSR" id="PIRSR605478-2"/>
    </source>
</evidence>
<dbReference type="SMART" id="SM00861">
    <property type="entry name" value="Transket_pyr"/>
    <property type="match status" value="1"/>
</dbReference>
<dbReference type="PROSITE" id="PS00802">
    <property type="entry name" value="TRANSKETOLASE_2"/>
    <property type="match status" value="1"/>
</dbReference>
<comment type="similarity">
    <text evidence="1 15">Belongs to the transketolase family.</text>
</comment>
<evidence type="ECO:0000256" key="7">
    <source>
        <dbReference type="ARBA" id="ARBA00023052"/>
    </source>
</evidence>
<dbReference type="InterPro" id="IPR005474">
    <property type="entry name" value="Transketolase_N"/>
</dbReference>
<evidence type="ECO:0000256" key="8">
    <source>
        <dbReference type="ARBA" id="ARBA00049473"/>
    </source>
</evidence>
<keyword evidence="6 13" id="KW-0460">Magnesium</keyword>
<feature type="binding site" evidence="13">
    <location>
        <position position="157"/>
    </location>
    <ligand>
        <name>Mg(2+)</name>
        <dbReference type="ChEBI" id="CHEBI:18420"/>
    </ligand>
</feature>
<dbReference type="GO" id="GO:0004802">
    <property type="term" value="F:transketolase activity"/>
    <property type="evidence" value="ECO:0007669"/>
    <property type="project" value="UniProtKB-UniRule"/>
</dbReference>
<dbReference type="CDD" id="cd07033">
    <property type="entry name" value="TPP_PYR_DXS_TK_like"/>
    <property type="match status" value="1"/>
</dbReference>
<feature type="binding site" evidence="13">
    <location>
        <position position="187"/>
    </location>
    <ligand>
        <name>Mg(2+)</name>
        <dbReference type="ChEBI" id="CHEBI:18420"/>
    </ligand>
</feature>
<comment type="caution">
    <text evidence="17">The sequence shown here is derived from an EMBL/GenBank/DDBJ whole genome shotgun (WGS) entry which is preliminary data.</text>
</comment>
<evidence type="ECO:0000256" key="3">
    <source>
        <dbReference type="ARBA" id="ARBA00013152"/>
    </source>
</evidence>
<evidence type="ECO:0000313" key="18">
    <source>
        <dbReference type="Proteomes" id="UP000177230"/>
    </source>
</evidence>
<sequence length="665" mass="72102">MDQKLSKKCADTLRMLAVDAVEKANSGHPGLPMGAADFSFALWHNFLSFNPGDPQWPNRDRFILSAGHGSMLLYGLLHLFGYDLPLEELKRFRQLDSRTPGHPEHGHTPGVEISTGPLGQGFASGVGMAIAAKMAARRFNDEEFNIIDHKVYALVSDGDLMEGISTEAASIAGHLKLGNLICLYDDNGITIDGKTDLSFSEDIKAKFKALGWGVQTIDGHDQAQAVKALKSAVRDAKRPSLIIAKTHIAYGSPNKHDSSSAHGSPLGAQEALATRKNLGWPEETFYVPADVRQACDARVKKLKRTYTKWQKGFKAWKNRNPQKTELWDGMWSKRLPDDIEEQLLGSLSAEAAATRSHSGRIIQKAAELVPALVGGSADLGPSTNTEIKGSPAISPENFAGRNFHFGIREHAMAGVMNGLALYGCFIPMGSTFLVFSDYCRPSIRLAALMKQQAIYVFTHDSILVGEDGPTHQPIEQVSALRLIPNLKVIRPADGPETALAWAAALKNTGGPTALILTRQKLPVLPRLSIDAEQFRRGGYVLETLGHTPEICIMASGSEVWLALSAAQSLQKDGLSAAVVSLPCLEDFLRQPEDYRDSVVPPRAVKVAIEAGRGALWRGLLGRDGLFIGLEDFGASAPESDLAEKFGLTSDRAAKRIADHLNQLGK</sequence>
<feature type="site" description="Important for catalytic activity" evidence="14">
    <location>
        <position position="262"/>
    </location>
</feature>
<dbReference type="Pfam" id="PF22613">
    <property type="entry name" value="Transketolase_C_1"/>
    <property type="match status" value="1"/>
</dbReference>
<dbReference type="InterPro" id="IPR033247">
    <property type="entry name" value="Transketolase_fam"/>
</dbReference>
<dbReference type="GO" id="GO:0005829">
    <property type="term" value="C:cytosol"/>
    <property type="evidence" value="ECO:0007669"/>
    <property type="project" value="TreeGrafter"/>
</dbReference>
<evidence type="ECO:0000256" key="14">
    <source>
        <dbReference type="PIRSR" id="PIRSR605478-5"/>
    </source>
</evidence>
<dbReference type="InterPro" id="IPR020826">
    <property type="entry name" value="Transketolase_BS"/>
</dbReference>
<evidence type="ECO:0000256" key="4">
    <source>
        <dbReference type="ARBA" id="ARBA00022679"/>
    </source>
</evidence>
<dbReference type="GO" id="GO:0046872">
    <property type="term" value="F:metal ion binding"/>
    <property type="evidence" value="ECO:0007669"/>
    <property type="project" value="UniProtKB-KW"/>
</dbReference>
<dbReference type="InterPro" id="IPR009014">
    <property type="entry name" value="Transketo_C/PFOR_II"/>
</dbReference>
<keyword evidence="7 12" id="KW-0786">Thiamine pyrophosphate</keyword>
<feature type="binding site" evidence="12">
    <location>
        <position position="262"/>
    </location>
    <ligand>
        <name>thiamine diphosphate</name>
        <dbReference type="ChEBI" id="CHEBI:58937"/>
    </ligand>
</feature>
<feature type="binding site" evidence="11">
    <location>
        <position position="355"/>
    </location>
    <ligand>
        <name>substrate</name>
    </ligand>
</feature>
<feature type="binding site" evidence="12">
    <location>
        <position position="158"/>
    </location>
    <ligand>
        <name>thiamine diphosphate</name>
        <dbReference type="ChEBI" id="CHEBI:58937"/>
    </ligand>
</feature>
<keyword evidence="4 15" id="KW-0808">Transferase</keyword>
<feature type="binding site" evidence="11">
    <location>
        <position position="262"/>
    </location>
    <ligand>
        <name>substrate</name>
    </ligand>
</feature>
<evidence type="ECO:0000256" key="13">
    <source>
        <dbReference type="PIRSR" id="PIRSR605478-4"/>
    </source>
</evidence>
<feature type="binding site" evidence="11">
    <location>
        <position position="471"/>
    </location>
    <ligand>
        <name>substrate</name>
    </ligand>
</feature>
<evidence type="ECO:0000256" key="10">
    <source>
        <dbReference type="PIRSR" id="PIRSR605478-1"/>
    </source>
</evidence>
<dbReference type="InterPro" id="IPR005478">
    <property type="entry name" value="Transketolase_bac-like"/>
</dbReference>
<dbReference type="FunFam" id="3.40.50.970:FF:000003">
    <property type="entry name" value="Transketolase"/>
    <property type="match status" value="1"/>
</dbReference>
<dbReference type="SUPFAM" id="SSF52518">
    <property type="entry name" value="Thiamin diphosphate-binding fold (THDP-binding)"/>
    <property type="match status" value="2"/>
</dbReference>
<dbReference type="InterPro" id="IPR029061">
    <property type="entry name" value="THDP-binding"/>
</dbReference>
<dbReference type="Gene3D" id="3.40.50.970">
    <property type="match status" value="2"/>
</dbReference>
<dbReference type="InterPro" id="IPR049557">
    <property type="entry name" value="Transketolase_CS"/>
</dbReference>
<feature type="binding site" evidence="12">
    <location>
        <position position="435"/>
    </location>
    <ligand>
        <name>thiamine diphosphate</name>
        <dbReference type="ChEBI" id="CHEBI:58937"/>
    </ligand>
</feature>
<comment type="cofactor">
    <cofactor evidence="13">
        <name>Mg(2+)</name>
        <dbReference type="ChEBI" id="CHEBI:18420"/>
    </cofactor>
    <text evidence="13">Binds 1 Mg(2+) ion per subunit. Can also utilize other divalent metal cations, such as Ca(2+), Mn(2+) and Co(2+).</text>
</comment>
<evidence type="ECO:0000259" key="16">
    <source>
        <dbReference type="SMART" id="SM00861"/>
    </source>
</evidence>
<dbReference type="SUPFAM" id="SSF52922">
    <property type="entry name" value="TK C-terminal domain-like"/>
    <property type="match status" value="1"/>
</dbReference>
<feature type="binding site" evidence="12">
    <location>
        <position position="68"/>
    </location>
    <ligand>
        <name>thiamine diphosphate</name>
        <dbReference type="ChEBI" id="CHEBI:58937"/>
    </ligand>
</feature>
<feature type="binding site" evidence="11">
    <location>
        <position position="382"/>
    </location>
    <ligand>
        <name>substrate</name>
    </ligand>
</feature>
<feature type="active site" description="Proton donor" evidence="10">
    <location>
        <position position="409"/>
    </location>
</feature>
<dbReference type="InterPro" id="IPR005475">
    <property type="entry name" value="Transketolase-like_Pyr-bd"/>
</dbReference>
<proteinExistence type="inferred from homology"/>
<feature type="binding site" evidence="13">
    <location>
        <position position="189"/>
    </location>
    <ligand>
        <name>Mg(2+)</name>
        <dbReference type="ChEBI" id="CHEBI:18420"/>
    </ligand>
</feature>
<comment type="catalytic activity">
    <reaction evidence="8 15">
        <text>D-sedoheptulose 7-phosphate + D-glyceraldehyde 3-phosphate = aldehydo-D-ribose 5-phosphate + D-xylulose 5-phosphate</text>
        <dbReference type="Rhea" id="RHEA:10508"/>
        <dbReference type="ChEBI" id="CHEBI:57483"/>
        <dbReference type="ChEBI" id="CHEBI:57737"/>
        <dbReference type="ChEBI" id="CHEBI:58273"/>
        <dbReference type="ChEBI" id="CHEBI:59776"/>
        <dbReference type="EC" id="2.2.1.1"/>
    </reaction>
</comment>
<evidence type="ECO:0000313" key="17">
    <source>
        <dbReference type="EMBL" id="OGF09354.1"/>
    </source>
</evidence>
<feature type="domain" description="Transketolase-like pyrimidine-binding" evidence="16">
    <location>
        <begin position="352"/>
        <end position="523"/>
    </location>
</feature>
<dbReference type="AlphaFoldDB" id="A0A1F5R4G4"/>
<gene>
    <name evidence="17" type="ORF">A2024_08710</name>
</gene>
<comment type="cofactor">
    <cofactor evidence="12">
        <name>thiamine diphosphate</name>
        <dbReference type="ChEBI" id="CHEBI:58937"/>
    </cofactor>
    <text evidence="12">Binds 1 thiamine pyrophosphate per subunit. During the reaction, the substrate forms a covalent intermediate with the cofactor.</text>
</comment>
<feature type="site" description="Important for catalytic activity" evidence="14">
    <location>
        <position position="28"/>
    </location>
</feature>
<evidence type="ECO:0000256" key="1">
    <source>
        <dbReference type="ARBA" id="ARBA00007131"/>
    </source>
</evidence>
<comment type="cofactor">
    <cofactor evidence="15">
        <name>Mg(2+)</name>
        <dbReference type="ChEBI" id="CHEBI:18420"/>
    </cofactor>
    <cofactor evidence="15">
        <name>Ca(2+)</name>
        <dbReference type="ChEBI" id="CHEBI:29108"/>
    </cofactor>
    <cofactor evidence="15">
        <name>Mn(2+)</name>
        <dbReference type="ChEBI" id="CHEBI:29035"/>
    </cofactor>
    <cofactor evidence="15">
        <name>Co(2+)</name>
        <dbReference type="ChEBI" id="CHEBI:48828"/>
    </cofactor>
    <text evidence="15">Binds 1 Mg(2+) ion per subunit. Can also utilize other divalent metal cations, such as Ca(2+), Mn(2+) and Co(2+).</text>
</comment>
<name>A0A1F5R4G4_9BACT</name>
<evidence type="ECO:0000256" key="2">
    <source>
        <dbReference type="ARBA" id="ARBA00011738"/>
    </source>
</evidence>